<evidence type="ECO:0000313" key="1">
    <source>
        <dbReference type="EMBL" id="MBW86322.1"/>
    </source>
</evidence>
<proteinExistence type="predicted"/>
<sequence>MFFSFCMSVNNAQNPPITSHSCPGSLFLTAHLWIDLPLNLSRHRETSSPNLNLRCFHSDLVVLPDCHPDSLP</sequence>
<accession>A0A2P2IYN3</accession>
<organism evidence="1">
    <name type="scientific">Rhizophora mucronata</name>
    <name type="common">Asiatic mangrove</name>
    <dbReference type="NCBI Taxonomy" id="61149"/>
    <lineage>
        <taxon>Eukaryota</taxon>
        <taxon>Viridiplantae</taxon>
        <taxon>Streptophyta</taxon>
        <taxon>Embryophyta</taxon>
        <taxon>Tracheophyta</taxon>
        <taxon>Spermatophyta</taxon>
        <taxon>Magnoliopsida</taxon>
        <taxon>eudicotyledons</taxon>
        <taxon>Gunneridae</taxon>
        <taxon>Pentapetalae</taxon>
        <taxon>rosids</taxon>
        <taxon>fabids</taxon>
        <taxon>Malpighiales</taxon>
        <taxon>Rhizophoraceae</taxon>
        <taxon>Rhizophora</taxon>
    </lineage>
</organism>
<name>A0A2P2IYN3_RHIMU</name>
<dbReference type="AlphaFoldDB" id="A0A2P2IYN3"/>
<protein>
    <submittedName>
        <fullName evidence="1">Uncharacterized protein</fullName>
    </submittedName>
</protein>
<reference evidence="1" key="1">
    <citation type="submission" date="2018-02" db="EMBL/GenBank/DDBJ databases">
        <title>Rhizophora mucronata_Transcriptome.</title>
        <authorList>
            <person name="Meera S.P."/>
            <person name="Sreeshan A."/>
            <person name="Augustine A."/>
        </authorList>
    </citation>
    <scope>NUCLEOTIDE SEQUENCE</scope>
    <source>
        <tissue evidence="1">Leaf</tissue>
    </source>
</reference>
<dbReference type="EMBL" id="GGEC01005839">
    <property type="protein sequence ID" value="MBW86322.1"/>
    <property type="molecule type" value="Transcribed_RNA"/>
</dbReference>